<keyword evidence="2" id="KW-1133">Transmembrane helix</keyword>
<dbReference type="PROSITE" id="PS51178">
    <property type="entry name" value="PASTA"/>
    <property type="match status" value="2"/>
</dbReference>
<keyword evidence="2" id="KW-0812">Transmembrane</keyword>
<keyword evidence="5" id="KW-1185">Reference proteome</keyword>
<comment type="caution">
    <text evidence="4">The sequence shown here is derived from an EMBL/GenBank/DDBJ whole genome shotgun (WGS) entry which is preliminary data.</text>
</comment>
<dbReference type="InterPro" id="IPR005543">
    <property type="entry name" value="PASTA_dom"/>
</dbReference>
<feature type="domain" description="PASTA" evidence="3">
    <location>
        <begin position="110"/>
        <end position="180"/>
    </location>
</feature>
<keyword evidence="2" id="KW-0472">Membrane</keyword>
<dbReference type="Gene3D" id="3.30.10.20">
    <property type="match status" value="2"/>
</dbReference>
<accession>A0ABW8YRX2</accession>
<feature type="transmembrane region" description="Helical" evidence="2">
    <location>
        <begin position="12"/>
        <end position="35"/>
    </location>
</feature>
<dbReference type="EMBL" id="JBELPZ010000001">
    <property type="protein sequence ID" value="MFL9842949.1"/>
    <property type="molecule type" value="Genomic_DNA"/>
</dbReference>
<dbReference type="SMART" id="SM00740">
    <property type="entry name" value="PASTA"/>
    <property type="match status" value="2"/>
</dbReference>
<organism evidence="4 5">
    <name type="scientific">Flavobacterium rhizosphaerae</name>
    <dbReference type="NCBI Taxonomy" id="3163298"/>
    <lineage>
        <taxon>Bacteria</taxon>
        <taxon>Pseudomonadati</taxon>
        <taxon>Bacteroidota</taxon>
        <taxon>Flavobacteriia</taxon>
        <taxon>Flavobacteriales</taxon>
        <taxon>Flavobacteriaceae</taxon>
        <taxon>Flavobacterium</taxon>
    </lineage>
</organism>
<gene>
    <name evidence="4" type="ORF">ABS766_00825</name>
</gene>
<protein>
    <submittedName>
        <fullName evidence="4">PASTA domain-containing protein</fullName>
    </submittedName>
</protein>
<reference evidence="4 5" key="1">
    <citation type="submission" date="2024-06" db="EMBL/GenBank/DDBJ databases">
        <authorList>
            <person name="Kaempfer P."/>
            <person name="Viver T."/>
        </authorList>
    </citation>
    <scope>NUCLEOTIDE SEQUENCE [LARGE SCALE GENOMIC DNA]</scope>
    <source>
        <strain evidence="4 5">ST-119</strain>
    </source>
</reference>
<evidence type="ECO:0000313" key="4">
    <source>
        <dbReference type="EMBL" id="MFL9842949.1"/>
    </source>
</evidence>
<dbReference type="Pfam" id="PF03793">
    <property type="entry name" value="PASTA"/>
    <property type="match status" value="1"/>
</dbReference>
<proteinExistence type="predicted"/>
<evidence type="ECO:0000259" key="3">
    <source>
        <dbReference type="PROSITE" id="PS51178"/>
    </source>
</evidence>
<evidence type="ECO:0000313" key="5">
    <source>
        <dbReference type="Proteomes" id="UP001629156"/>
    </source>
</evidence>
<dbReference type="Proteomes" id="UP001629156">
    <property type="component" value="Unassembled WGS sequence"/>
</dbReference>
<dbReference type="CDD" id="cd06577">
    <property type="entry name" value="PASTA_pknB"/>
    <property type="match status" value="1"/>
</dbReference>
<evidence type="ECO:0000256" key="2">
    <source>
        <dbReference type="SAM" id="Phobius"/>
    </source>
</evidence>
<feature type="domain" description="PASTA" evidence="3">
    <location>
        <begin position="41"/>
        <end position="108"/>
    </location>
</feature>
<sequence length="208" mass="23154">MSLKDFLKSRVFLIQIAIALGIVIVVIFITLRWMAFTTNHGEEIIVPNLSKMTVEKAAETLEGLDLDYEVIDTVDFNADFAPYTVTEQDPFPSVGVKEGRKIYLKVNAGKYASIPVPDLMQKTHRQAILMLKSRGLEEGEITYEPYLAKDVVLEMKYKGRTLRPGDKVSKASKIDLVLGDGKTGYSEDTETDPATGIDENSDKEGDTE</sequence>
<name>A0ABW8YRX2_9FLAO</name>
<evidence type="ECO:0000256" key="1">
    <source>
        <dbReference type="SAM" id="MobiDB-lite"/>
    </source>
</evidence>
<dbReference type="RefSeq" id="WP_408083177.1">
    <property type="nucleotide sequence ID" value="NZ_JBELPZ010000001.1"/>
</dbReference>
<feature type="region of interest" description="Disordered" evidence="1">
    <location>
        <begin position="179"/>
        <end position="208"/>
    </location>
</feature>